<dbReference type="Gene3D" id="3.40.50.170">
    <property type="entry name" value="Formyl transferase, N-terminal domain"/>
    <property type="match status" value="1"/>
</dbReference>
<evidence type="ECO:0000256" key="4">
    <source>
        <dbReference type="HAMAP-Rule" id="MF_01930"/>
    </source>
</evidence>
<comment type="function">
    <text evidence="4">Catalyzes the transfer of a formyl group from 10-formyltetrahydrofolate to 5-phospho-ribosyl-glycinamide (GAR), producing 5-phospho-ribosyl-N-formylglycinamide (FGAR) and tetrahydrofolate.</text>
</comment>
<dbReference type="Proteomes" id="UP000274350">
    <property type="component" value="Chromosome"/>
</dbReference>
<organism evidence="6 7">
    <name type="scientific">Undibacterium piscinae</name>
    <dbReference type="NCBI Taxonomy" id="2495591"/>
    <lineage>
        <taxon>Bacteria</taxon>
        <taxon>Pseudomonadati</taxon>
        <taxon>Pseudomonadota</taxon>
        <taxon>Betaproteobacteria</taxon>
        <taxon>Burkholderiales</taxon>
        <taxon>Oxalobacteraceae</taxon>
        <taxon>Undibacterium</taxon>
    </lineage>
</organism>
<name>A0A6M4A814_9BURK</name>
<accession>A0A6M4A814</accession>
<dbReference type="NCBIfam" id="TIGR00639">
    <property type="entry name" value="PurN"/>
    <property type="match status" value="1"/>
</dbReference>
<sequence>MKRIVILISGRGSNMQAIVQAAKIEQWPAEIVAVISNRNDAAGLEYASSMGIPTSVVVSKNFPTREAFDAVLQATIDSYSPDLVVLAGFMRILSASFVQHYTNRIMNIHPSLLPSFVGMATHKQALDAGVKLHGITVHFVTPELDHGPIIDQVAVKVLATDTEESLAQRLLIQEHIAYPRAVRWFIEGKLKIEGNRVDVDTD</sequence>
<dbReference type="EMBL" id="CP051152">
    <property type="protein sequence ID" value="QJQ07502.1"/>
    <property type="molecule type" value="Genomic_DNA"/>
</dbReference>
<feature type="domain" description="Formyl transferase N-terminal" evidence="5">
    <location>
        <begin position="2"/>
        <end position="182"/>
    </location>
</feature>
<reference evidence="6 7" key="1">
    <citation type="journal article" date="2019" name="Int. J. Syst. Evol. Microbiol.">
        <title>Undibacterium piscinae sp. nov., isolated from Korean shiner intestine.</title>
        <authorList>
            <person name="Lee S.Y."/>
            <person name="Kang W."/>
            <person name="Kim P.S."/>
            <person name="Kim H.S."/>
            <person name="Sung H."/>
            <person name="Shin N.R."/>
            <person name="Whon T.W."/>
            <person name="Yun J.H."/>
            <person name="Lee J.Y."/>
            <person name="Lee J.Y."/>
            <person name="Jung M.J."/>
            <person name="Jeong Y.S."/>
            <person name="Tak E.J."/>
            <person name="Han J.E."/>
            <person name="Hyun D.W."/>
            <person name="Kang M.S."/>
            <person name="Lee K.E."/>
            <person name="Lee B.H."/>
            <person name="Bae J.W."/>
        </authorList>
    </citation>
    <scope>NUCLEOTIDE SEQUENCE [LARGE SCALE GENOMIC DNA]</scope>
    <source>
        <strain evidence="6 7">S11R28</strain>
    </source>
</reference>
<evidence type="ECO:0000313" key="6">
    <source>
        <dbReference type="EMBL" id="QJQ07502.1"/>
    </source>
</evidence>
<dbReference type="GO" id="GO:0005829">
    <property type="term" value="C:cytosol"/>
    <property type="evidence" value="ECO:0007669"/>
    <property type="project" value="TreeGrafter"/>
</dbReference>
<feature type="binding site" evidence="4">
    <location>
        <begin position="90"/>
        <end position="93"/>
    </location>
    <ligand>
        <name>(6R)-10-formyltetrahydrofolate</name>
        <dbReference type="ChEBI" id="CHEBI:195366"/>
    </ligand>
</feature>
<dbReference type="InterPro" id="IPR036477">
    <property type="entry name" value="Formyl_transf_N_sf"/>
</dbReference>
<dbReference type="GO" id="GO:0006189">
    <property type="term" value="P:'de novo' IMP biosynthetic process"/>
    <property type="evidence" value="ECO:0007669"/>
    <property type="project" value="UniProtKB-UniRule"/>
</dbReference>
<dbReference type="AlphaFoldDB" id="A0A6M4A814"/>
<evidence type="ECO:0000259" key="5">
    <source>
        <dbReference type="Pfam" id="PF00551"/>
    </source>
</evidence>
<dbReference type="PANTHER" id="PTHR43369:SF2">
    <property type="entry name" value="PHOSPHORIBOSYLGLYCINAMIDE FORMYLTRANSFERASE"/>
    <property type="match status" value="1"/>
</dbReference>
<feature type="binding site" evidence="4">
    <location>
        <position position="107"/>
    </location>
    <ligand>
        <name>(6R)-10-formyltetrahydrofolate</name>
        <dbReference type="ChEBI" id="CHEBI:195366"/>
    </ligand>
</feature>
<dbReference type="PANTHER" id="PTHR43369">
    <property type="entry name" value="PHOSPHORIBOSYLGLYCINAMIDE FORMYLTRANSFERASE"/>
    <property type="match status" value="1"/>
</dbReference>
<evidence type="ECO:0000313" key="7">
    <source>
        <dbReference type="Proteomes" id="UP000274350"/>
    </source>
</evidence>
<feature type="binding site" evidence="4">
    <location>
        <begin position="12"/>
        <end position="14"/>
    </location>
    <ligand>
        <name>N(1)-(5-phospho-beta-D-ribosyl)glycinamide</name>
        <dbReference type="ChEBI" id="CHEBI:143788"/>
    </ligand>
</feature>
<dbReference type="InterPro" id="IPR002376">
    <property type="entry name" value="Formyl_transf_N"/>
</dbReference>
<dbReference type="Pfam" id="PF00551">
    <property type="entry name" value="Formyl_trans_N"/>
    <property type="match status" value="1"/>
</dbReference>
<dbReference type="HAMAP" id="MF_01930">
    <property type="entry name" value="PurN"/>
    <property type="match status" value="1"/>
</dbReference>
<comment type="catalytic activity">
    <reaction evidence="4">
        <text>N(1)-(5-phospho-beta-D-ribosyl)glycinamide + (6R)-10-formyltetrahydrofolate = N(2)-formyl-N(1)-(5-phospho-beta-D-ribosyl)glycinamide + (6S)-5,6,7,8-tetrahydrofolate + H(+)</text>
        <dbReference type="Rhea" id="RHEA:15053"/>
        <dbReference type="ChEBI" id="CHEBI:15378"/>
        <dbReference type="ChEBI" id="CHEBI:57453"/>
        <dbReference type="ChEBI" id="CHEBI:143788"/>
        <dbReference type="ChEBI" id="CHEBI:147286"/>
        <dbReference type="ChEBI" id="CHEBI:195366"/>
        <dbReference type="EC" id="2.1.2.2"/>
    </reaction>
</comment>
<protein>
    <recommendedName>
        <fullName evidence="4">Phosphoribosylglycinamide formyltransferase</fullName>
        <ecNumber evidence="4">2.1.2.2</ecNumber>
    </recommendedName>
    <alternativeName>
        <fullName evidence="4">5'-phosphoribosylglycinamide transformylase</fullName>
    </alternativeName>
    <alternativeName>
        <fullName evidence="4">GAR transformylase</fullName>
        <shortName evidence="4">GART</shortName>
    </alternativeName>
</protein>
<dbReference type="SUPFAM" id="SSF53328">
    <property type="entry name" value="Formyltransferase"/>
    <property type="match status" value="1"/>
</dbReference>
<feature type="binding site" evidence="4">
    <location>
        <position position="65"/>
    </location>
    <ligand>
        <name>(6R)-10-formyltetrahydrofolate</name>
        <dbReference type="ChEBI" id="CHEBI:195366"/>
    </ligand>
</feature>
<keyword evidence="2 4" id="KW-0808">Transferase</keyword>
<dbReference type="GO" id="GO:0004644">
    <property type="term" value="F:phosphoribosylglycinamide formyltransferase activity"/>
    <property type="evidence" value="ECO:0007669"/>
    <property type="project" value="UniProtKB-UniRule"/>
</dbReference>
<feature type="active site" description="Proton donor" evidence="4">
    <location>
        <position position="109"/>
    </location>
</feature>
<dbReference type="CDD" id="cd08645">
    <property type="entry name" value="FMT_core_GART"/>
    <property type="match status" value="1"/>
</dbReference>
<evidence type="ECO:0000256" key="2">
    <source>
        <dbReference type="ARBA" id="ARBA00022679"/>
    </source>
</evidence>
<keyword evidence="7" id="KW-1185">Reference proteome</keyword>
<evidence type="ECO:0000256" key="3">
    <source>
        <dbReference type="ARBA" id="ARBA00022755"/>
    </source>
</evidence>
<dbReference type="InterPro" id="IPR004607">
    <property type="entry name" value="GART"/>
</dbReference>
<dbReference type="KEGG" id="upi:EJG51_018705"/>
<evidence type="ECO:0000256" key="1">
    <source>
        <dbReference type="ARBA" id="ARBA00005054"/>
    </source>
</evidence>
<feature type="site" description="Raises pKa of active site His" evidence="4">
    <location>
        <position position="145"/>
    </location>
</feature>
<dbReference type="UniPathway" id="UPA00074">
    <property type="reaction ID" value="UER00126"/>
</dbReference>
<keyword evidence="3 4" id="KW-0658">Purine biosynthesis</keyword>
<comment type="pathway">
    <text evidence="1 4">Purine metabolism; IMP biosynthesis via de novo pathway; N(2)-formyl-N(1)-(5-phospho-D-ribosyl)glycinamide from N(1)-(5-phospho-D-ribosyl)glycinamide (10-formyl THF route): step 1/1.</text>
</comment>
<proteinExistence type="inferred from homology"/>
<comment type="similarity">
    <text evidence="4">Belongs to the GART family.</text>
</comment>
<dbReference type="OrthoDB" id="9806170at2"/>
<dbReference type="FunFam" id="3.40.50.170:FF:000007">
    <property type="entry name" value="Phosphoribosylglycinamide formyltransferase"/>
    <property type="match status" value="1"/>
</dbReference>
<gene>
    <name evidence="4" type="primary">purN</name>
    <name evidence="6" type="ORF">EJG51_018705</name>
</gene>
<dbReference type="EC" id="2.1.2.2" evidence="4"/>